<keyword evidence="1" id="KW-1133">Transmembrane helix</keyword>
<gene>
    <name evidence="3" type="ORF">SAMN05421748_117171</name>
</gene>
<dbReference type="Proteomes" id="UP000219612">
    <property type="component" value="Unassembled WGS sequence"/>
</dbReference>
<dbReference type="AlphaFoldDB" id="A0A285J9C8"/>
<dbReference type="InterPro" id="IPR006976">
    <property type="entry name" value="VanZ-like"/>
</dbReference>
<evidence type="ECO:0000256" key="1">
    <source>
        <dbReference type="SAM" id="Phobius"/>
    </source>
</evidence>
<accession>A0A285J9C8</accession>
<dbReference type="InterPro" id="IPR053150">
    <property type="entry name" value="Teicoplanin_resist-assoc"/>
</dbReference>
<dbReference type="PANTHER" id="PTHR36834">
    <property type="entry name" value="MEMBRANE PROTEIN-RELATED"/>
    <property type="match status" value="1"/>
</dbReference>
<feature type="transmembrane region" description="Helical" evidence="1">
    <location>
        <begin position="67"/>
        <end position="84"/>
    </location>
</feature>
<evidence type="ECO:0000259" key="2">
    <source>
        <dbReference type="Pfam" id="PF04892"/>
    </source>
</evidence>
<feature type="transmembrane region" description="Helical" evidence="1">
    <location>
        <begin position="96"/>
        <end position="114"/>
    </location>
</feature>
<dbReference type="EMBL" id="OBDY01000017">
    <property type="protein sequence ID" value="SNY56487.1"/>
    <property type="molecule type" value="Genomic_DNA"/>
</dbReference>
<evidence type="ECO:0000313" key="3">
    <source>
        <dbReference type="EMBL" id="SNY56487.1"/>
    </source>
</evidence>
<name>A0A285J9C8_9ACTN</name>
<keyword evidence="4" id="KW-1185">Reference proteome</keyword>
<organism evidence="3 4">
    <name type="scientific">Paractinoplanes atraurantiacus</name>
    <dbReference type="NCBI Taxonomy" id="1036182"/>
    <lineage>
        <taxon>Bacteria</taxon>
        <taxon>Bacillati</taxon>
        <taxon>Actinomycetota</taxon>
        <taxon>Actinomycetes</taxon>
        <taxon>Micromonosporales</taxon>
        <taxon>Micromonosporaceae</taxon>
        <taxon>Paractinoplanes</taxon>
    </lineage>
</organism>
<keyword evidence="1" id="KW-0472">Membrane</keyword>
<keyword evidence="1" id="KW-0812">Transmembrane</keyword>
<evidence type="ECO:0000313" key="4">
    <source>
        <dbReference type="Proteomes" id="UP000219612"/>
    </source>
</evidence>
<reference evidence="3 4" key="1">
    <citation type="submission" date="2017-09" db="EMBL/GenBank/DDBJ databases">
        <authorList>
            <person name="Ehlers B."/>
            <person name="Leendertz F.H."/>
        </authorList>
    </citation>
    <scope>NUCLEOTIDE SEQUENCE [LARGE SCALE GENOMIC DNA]</scope>
    <source>
        <strain evidence="3 4">CGMCC 4.6857</strain>
    </source>
</reference>
<proteinExistence type="predicted"/>
<sequence length="171" mass="19253">MLVLGIALMAFAARRIRDRVQLVNAWLAGWYAVAVLGATMLPLHVGWGPGSPDWYRIILVPILEMRPADFILNGAMMLPLAWFLQTVFRVTREPRVVLIGFLISLTIELTQLLLLVTVHGTRWADVNDLLSNTLGAWLGFIFLESLLRFAFVRDLARRCEVGRPQLAATRS</sequence>
<protein>
    <submittedName>
        <fullName evidence="3">VanZ like family protein</fullName>
    </submittedName>
</protein>
<dbReference type="PANTHER" id="PTHR36834:SF2">
    <property type="entry name" value="MEMBRANE PROTEIN"/>
    <property type="match status" value="1"/>
</dbReference>
<feature type="domain" description="VanZ-like" evidence="2">
    <location>
        <begin position="31"/>
        <end position="143"/>
    </location>
</feature>
<dbReference type="Pfam" id="PF04892">
    <property type="entry name" value="VanZ"/>
    <property type="match status" value="1"/>
</dbReference>
<feature type="transmembrane region" description="Helical" evidence="1">
    <location>
        <begin position="23"/>
        <end position="47"/>
    </location>
</feature>
<feature type="transmembrane region" description="Helical" evidence="1">
    <location>
        <begin position="134"/>
        <end position="151"/>
    </location>
</feature>